<organism evidence="1 2">
    <name type="scientific">Thermanaerothrix solaris</name>
    <dbReference type="NCBI Taxonomy" id="3058434"/>
    <lineage>
        <taxon>Bacteria</taxon>
        <taxon>Bacillati</taxon>
        <taxon>Chloroflexota</taxon>
        <taxon>Anaerolineae</taxon>
        <taxon>Anaerolineales</taxon>
        <taxon>Anaerolineaceae</taxon>
        <taxon>Thermanaerothrix</taxon>
    </lineage>
</organism>
<proteinExistence type="predicted"/>
<dbReference type="EMBL" id="JAUHMF010000010">
    <property type="protein sequence ID" value="MDT8899623.1"/>
    <property type="molecule type" value="Genomic_DNA"/>
</dbReference>
<keyword evidence="1" id="KW-0614">Plasmid</keyword>
<evidence type="ECO:0000313" key="2">
    <source>
        <dbReference type="Proteomes" id="UP001254165"/>
    </source>
</evidence>
<dbReference type="Proteomes" id="UP001254165">
    <property type="component" value="Unassembled WGS sequence"/>
</dbReference>
<reference evidence="1 2" key="1">
    <citation type="submission" date="2023-07" db="EMBL/GenBank/DDBJ databases">
        <title>Novel species of Thermanaerothrix with wide hydrolytic capabilities.</title>
        <authorList>
            <person name="Zayulina K.S."/>
            <person name="Podosokorskaya O.A."/>
            <person name="Elcheninov A.G."/>
        </authorList>
    </citation>
    <scope>NUCLEOTIDE SEQUENCE [LARGE SCALE GENOMIC DNA]</scope>
    <source>
        <strain evidence="1 2">4228-RoL</strain>
        <plasmid evidence="1">p4228-RoL</plasmid>
    </source>
</reference>
<name>A0ABU3NS21_9CHLR</name>
<keyword evidence="2" id="KW-1185">Reference proteome</keyword>
<geneLocation type="plasmid" evidence="1">
    <name>p4228-RoL</name>
</geneLocation>
<comment type="caution">
    <text evidence="1">The sequence shown here is derived from an EMBL/GenBank/DDBJ whole genome shotgun (WGS) entry which is preliminary data.</text>
</comment>
<protein>
    <submittedName>
        <fullName evidence="1">Uncharacterized protein</fullName>
    </submittedName>
</protein>
<dbReference type="RefSeq" id="WP_315626280.1">
    <property type="nucleotide sequence ID" value="NZ_JAUHMF010000010.1"/>
</dbReference>
<sequence length="89" mass="10147">MGRRITAPHFRYEESIPLHIVIAIPQDGQPVISLWAAKSENEIIDNISAQDQYRGAWVAVISLFDLLREAASNDNEVTKIIREVKKYLL</sequence>
<accession>A0ABU3NS21</accession>
<evidence type="ECO:0000313" key="1">
    <source>
        <dbReference type="EMBL" id="MDT8899623.1"/>
    </source>
</evidence>
<gene>
    <name evidence="1" type="ORF">QYE77_15260</name>
</gene>